<dbReference type="Proteomes" id="UP000611629">
    <property type="component" value="Unassembled WGS sequence"/>
</dbReference>
<dbReference type="PANTHER" id="PTHR30472">
    <property type="entry name" value="FERRIC ENTEROBACTIN TRANSPORT SYSTEM PERMEASE PROTEIN"/>
    <property type="match status" value="1"/>
</dbReference>
<feature type="transmembrane region" description="Helical" evidence="8">
    <location>
        <begin position="108"/>
        <end position="131"/>
    </location>
</feature>
<dbReference type="InterPro" id="IPR000522">
    <property type="entry name" value="ABC_transptr_permease_BtuC"/>
</dbReference>
<dbReference type="PANTHER" id="PTHR30472:SF25">
    <property type="entry name" value="ABC TRANSPORTER PERMEASE PROTEIN MJ0876-RELATED"/>
    <property type="match status" value="1"/>
</dbReference>
<feature type="transmembrane region" description="Helical" evidence="8">
    <location>
        <begin position="210"/>
        <end position="230"/>
    </location>
</feature>
<evidence type="ECO:0000256" key="6">
    <source>
        <dbReference type="ARBA" id="ARBA00022989"/>
    </source>
</evidence>
<feature type="transmembrane region" description="Helical" evidence="8">
    <location>
        <begin position="259"/>
        <end position="286"/>
    </location>
</feature>
<keyword evidence="7 8" id="KW-0472">Membrane</keyword>
<keyword evidence="10" id="KW-1185">Reference proteome</keyword>
<organism evidence="9 10">
    <name type="scientific">Sedimentibacter hydroxybenzoicus DSM 7310</name>
    <dbReference type="NCBI Taxonomy" id="1123245"/>
    <lineage>
        <taxon>Bacteria</taxon>
        <taxon>Bacillati</taxon>
        <taxon>Bacillota</taxon>
        <taxon>Tissierellia</taxon>
        <taxon>Sedimentibacter</taxon>
    </lineage>
</organism>
<evidence type="ECO:0000256" key="4">
    <source>
        <dbReference type="ARBA" id="ARBA00022475"/>
    </source>
</evidence>
<gene>
    <name evidence="9" type="ORF">HZF24_12820</name>
</gene>
<reference evidence="9" key="1">
    <citation type="submission" date="2020-07" db="EMBL/GenBank/DDBJ databases">
        <title>Genomic analysis of a strain of Sedimentibacter Hydroxybenzoicus DSM7310.</title>
        <authorList>
            <person name="Ma S."/>
        </authorList>
    </citation>
    <scope>NUCLEOTIDE SEQUENCE</scope>
    <source>
        <strain evidence="9">DSM 7310</strain>
    </source>
</reference>
<keyword evidence="3" id="KW-0813">Transport</keyword>
<dbReference type="InterPro" id="IPR037294">
    <property type="entry name" value="ABC_BtuC-like"/>
</dbReference>
<feature type="transmembrane region" description="Helical" evidence="8">
    <location>
        <begin position="24"/>
        <end position="44"/>
    </location>
</feature>
<keyword evidence="5 8" id="KW-0812">Transmembrane</keyword>
<comment type="similarity">
    <text evidence="2">Belongs to the binding-protein-dependent transport system permease family. FecCD subfamily.</text>
</comment>
<accession>A0A974GX10</accession>
<keyword evidence="4" id="KW-1003">Cell membrane</keyword>
<feature type="transmembrane region" description="Helical" evidence="8">
    <location>
        <begin position="76"/>
        <end position="96"/>
    </location>
</feature>
<feature type="transmembrane region" description="Helical" evidence="8">
    <location>
        <begin position="169"/>
        <end position="190"/>
    </location>
</feature>
<proteinExistence type="inferred from homology"/>
<dbReference type="AlphaFoldDB" id="A0A974GX10"/>
<protein>
    <submittedName>
        <fullName evidence="9">Iron ABC transporter permease</fullName>
    </submittedName>
</protein>
<dbReference type="GO" id="GO:0022857">
    <property type="term" value="F:transmembrane transporter activity"/>
    <property type="evidence" value="ECO:0007669"/>
    <property type="project" value="InterPro"/>
</dbReference>
<dbReference type="Pfam" id="PF01032">
    <property type="entry name" value="FecCD"/>
    <property type="match status" value="1"/>
</dbReference>
<dbReference type="FunFam" id="1.10.3470.10:FF:000001">
    <property type="entry name" value="Vitamin B12 ABC transporter permease BtuC"/>
    <property type="match status" value="1"/>
</dbReference>
<evidence type="ECO:0000256" key="3">
    <source>
        <dbReference type="ARBA" id="ARBA00022448"/>
    </source>
</evidence>
<evidence type="ECO:0000256" key="1">
    <source>
        <dbReference type="ARBA" id="ARBA00004651"/>
    </source>
</evidence>
<dbReference type="Gene3D" id="1.10.3470.10">
    <property type="entry name" value="ABC transporter involved in vitamin B12 uptake, BtuC"/>
    <property type="match status" value="1"/>
</dbReference>
<dbReference type="SUPFAM" id="SSF81345">
    <property type="entry name" value="ABC transporter involved in vitamin B12 uptake, BtuC"/>
    <property type="match status" value="1"/>
</dbReference>
<name>A0A974GX10_SEDHY</name>
<sequence length="352" mass="38288">MIKTQQLENNVNRELYNAMIKRRVALSAVLLAALFALVILNIFIGSSDITLKEIIIAIFLKEGKGHTVMIVNQIRLPMALMAVAVGAGLGMGGCEIQTILRNPIASPYTLGITNAATFGAAMGLILNMNVVKASEPLMVTTNSFLFALLASVLVYAFSLRPGAGKNGIILFGVALNFLFNAATMILQYIANDEDLKSMVFWNMGSLLKTTWTKFYIVFSVVVVCFIVFYLNSWKLTAMTLDDTKARSLGVDTQKVRQMVILLTSLLTAVSVCFIGAIGFVGIIAPHIARQFVGEDQRFFLPLSAMLGAFVVSVSFVVSKIVIPGVVLPIGLVTAMIGVPIFLFIVFRKMRTL</sequence>
<evidence type="ECO:0000256" key="7">
    <source>
        <dbReference type="ARBA" id="ARBA00023136"/>
    </source>
</evidence>
<feature type="transmembrane region" description="Helical" evidence="8">
    <location>
        <begin position="298"/>
        <end position="318"/>
    </location>
</feature>
<dbReference type="EMBL" id="JACBNQ010000016">
    <property type="protein sequence ID" value="NYB75023.1"/>
    <property type="molecule type" value="Genomic_DNA"/>
</dbReference>
<dbReference type="GO" id="GO:0005886">
    <property type="term" value="C:plasma membrane"/>
    <property type="evidence" value="ECO:0007669"/>
    <property type="project" value="UniProtKB-SubCell"/>
</dbReference>
<evidence type="ECO:0000313" key="9">
    <source>
        <dbReference type="EMBL" id="NYB75023.1"/>
    </source>
</evidence>
<feature type="transmembrane region" description="Helical" evidence="8">
    <location>
        <begin position="137"/>
        <end position="157"/>
    </location>
</feature>
<dbReference type="GO" id="GO:0033214">
    <property type="term" value="P:siderophore-iron import into cell"/>
    <property type="evidence" value="ECO:0007669"/>
    <property type="project" value="TreeGrafter"/>
</dbReference>
<keyword evidence="6 8" id="KW-1133">Transmembrane helix</keyword>
<dbReference type="CDD" id="cd06550">
    <property type="entry name" value="TM_ABC_iron-siderophores_like"/>
    <property type="match status" value="1"/>
</dbReference>
<comment type="subcellular location">
    <subcellularLocation>
        <location evidence="1">Cell membrane</location>
        <topology evidence="1">Multi-pass membrane protein</topology>
    </subcellularLocation>
</comment>
<evidence type="ECO:0000256" key="5">
    <source>
        <dbReference type="ARBA" id="ARBA00022692"/>
    </source>
</evidence>
<evidence type="ECO:0000256" key="2">
    <source>
        <dbReference type="ARBA" id="ARBA00007935"/>
    </source>
</evidence>
<dbReference type="RefSeq" id="WP_179238730.1">
    <property type="nucleotide sequence ID" value="NZ_JACBNQ010000016.1"/>
</dbReference>
<comment type="caution">
    <text evidence="9">The sequence shown here is derived from an EMBL/GenBank/DDBJ whole genome shotgun (WGS) entry which is preliminary data.</text>
</comment>
<feature type="transmembrane region" description="Helical" evidence="8">
    <location>
        <begin position="325"/>
        <end position="346"/>
    </location>
</feature>
<evidence type="ECO:0000256" key="8">
    <source>
        <dbReference type="SAM" id="Phobius"/>
    </source>
</evidence>
<evidence type="ECO:0000313" key="10">
    <source>
        <dbReference type="Proteomes" id="UP000611629"/>
    </source>
</evidence>